<evidence type="ECO:0000256" key="4">
    <source>
        <dbReference type="ARBA" id="ARBA00022960"/>
    </source>
</evidence>
<evidence type="ECO:0000256" key="3">
    <source>
        <dbReference type="ARBA" id="ARBA00022692"/>
    </source>
</evidence>
<dbReference type="GO" id="GO:0005886">
    <property type="term" value="C:plasma membrane"/>
    <property type="evidence" value="ECO:0007669"/>
    <property type="project" value="UniProtKB-SubCell"/>
</dbReference>
<dbReference type="Proteomes" id="UP000179264">
    <property type="component" value="Unassembled WGS sequence"/>
</dbReference>
<comment type="subcellular location">
    <subcellularLocation>
        <location evidence="1">Cell membrane</location>
        <topology evidence="1">Multi-pass membrane protein</topology>
    </subcellularLocation>
</comment>
<evidence type="ECO:0000256" key="5">
    <source>
        <dbReference type="ARBA" id="ARBA00022984"/>
    </source>
</evidence>
<feature type="transmembrane region" description="Helical" evidence="8">
    <location>
        <begin position="138"/>
        <end position="161"/>
    </location>
</feature>
<keyword evidence="5" id="KW-0573">Peptidoglycan synthesis</keyword>
<keyword evidence="3 8" id="KW-0812">Transmembrane</keyword>
<feature type="transmembrane region" description="Helical" evidence="8">
    <location>
        <begin position="198"/>
        <end position="218"/>
    </location>
</feature>
<sequence length="559" mass="62712">MVKNILNFLNREITGLHQAAYLLGFFAICSQVLALFRDRMLASQFGAGDTLDLYYSAFRIPDILFATVASIVSISVLIPFLIERFEKGEAEAKEFVDNVFSFFFCFMLFAGLLSFILAPHILKILFPAFALGQDFPSLVVLTRILLLSPVFLGFSNLLASITQIHRRFFIYAISPLVYNVGIIFGIIFLYPLFGLTGLGIGVVAGAFLHFAVQLPFIVSCKMLPRLRFPIKFSFIRQIIYISLPRTITVSSNEIAELFLISFASFFVPGSISIFNFSFNLQSVPLSIIGVSYSLAAFPTLTRLFSAGNREQFILQMITSARHIIFWSVPITVSFIVLRAQIVRTILGAGRFNWEDTRLTAAALALFSCSLVAQSLIILFVRSYYSQGKTKTPLIMNVISAVIIITFSFFLVEFFQQNFFFRDFVESLLKVSGLPGTVVLMLPLGFTVGALLNLVIYWIAFSRNFPSFSPRVLRTFFQISGASVIMGFVTYKCLSIFDAVFNINTLPGIFFQGFVSGVVGIVVAALILYLLHNEELREVWETLHKKIWKAKVIVPDAELQ</sequence>
<feature type="transmembrane region" description="Helical" evidence="8">
    <location>
        <begin position="508"/>
        <end position="530"/>
    </location>
</feature>
<dbReference type="GO" id="GO:0009252">
    <property type="term" value="P:peptidoglycan biosynthetic process"/>
    <property type="evidence" value="ECO:0007669"/>
    <property type="project" value="UniProtKB-KW"/>
</dbReference>
<keyword evidence="7 8" id="KW-0472">Membrane</keyword>
<feature type="transmembrane region" description="Helical" evidence="8">
    <location>
        <begin position="435"/>
        <end position="459"/>
    </location>
</feature>
<proteinExistence type="predicted"/>
<evidence type="ECO:0000256" key="1">
    <source>
        <dbReference type="ARBA" id="ARBA00004651"/>
    </source>
</evidence>
<keyword evidence="2" id="KW-1003">Cell membrane</keyword>
<accession>A0A1G2T7Q6</accession>
<feature type="transmembrane region" description="Helical" evidence="8">
    <location>
        <begin position="168"/>
        <end position="192"/>
    </location>
</feature>
<dbReference type="AlphaFoldDB" id="A0A1G2T7Q6"/>
<keyword evidence="6 8" id="KW-1133">Transmembrane helix</keyword>
<feature type="transmembrane region" description="Helical" evidence="8">
    <location>
        <begin position="393"/>
        <end position="415"/>
    </location>
</feature>
<feature type="transmembrane region" description="Helical" evidence="8">
    <location>
        <begin position="20"/>
        <end position="36"/>
    </location>
</feature>
<evidence type="ECO:0000256" key="7">
    <source>
        <dbReference type="ARBA" id="ARBA00023136"/>
    </source>
</evidence>
<reference evidence="9 10" key="1">
    <citation type="journal article" date="2016" name="Nat. Commun.">
        <title>Thousands of microbial genomes shed light on interconnected biogeochemical processes in an aquifer system.</title>
        <authorList>
            <person name="Anantharaman K."/>
            <person name="Brown C.T."/>
            <person name="Hug L.A."/>
            <person name="Sharon I."/>
            <person name="Castelle C.J."/>
            <person name="Probst A.J."/>
            <person name="Thomas B.C."/>
            <person name="Singh A."/>
            <person name="Wilkins M.J."/>
            <person name="Karaoz U."/>
            <person name="Brodie E.L."/>
            <person name="Williams K.H."/>
            <person name="Hubbard S.S."/>
            <person name="Banfield J.F."/>
        </authorList>
    </citation>
    <scope>NUCLEOTIDE SEQUENCE [LARGE SCALE GENOMIC DNA]</scope>
</reference>
<feature type="transmembrane region" description="Helical" evidence="8">
    <location>
        <begin position="283"/>
        <end position="303"/>
    </location>
</feature>
<feature type="transmembrane region" description="Helical" evidence="8">
    <location>
        <begin position="63"/>
        <end position="83"/>
    </location>
</feature>
<evidence type="ECO:0000256" key="6">
    <source>
        <dbReference type="ARBA" id="ARBA00022989"/>
    </source>
</evidence>
<feature type="transmembrane region" description="Helical" evidence="8">
    <location>
        <begin position="361"/>
        <end position="381"/>
    </location>
</feature>
<evidence type="ECO:0000313" key="9">
    <source>
        <dbReference type="EMBL" id="OHA93202.1"/>
    </source>
</evidence>
<feature type="transmembrane region" description="Helical" evidence="8">
    <location>
        <begin position="471"/>
        <end position="496"/>
    </location>
</feature>
<evidence type="ECO:0000313" key="10">
    <source>
        <dbReference type="Proteomes" id="UP000179264"/>
    </source>
</evidence>
<dbReference type="GO" id="GO:0008360">
    <property type="term" value="P:regulation of cell shape"/>
    <property type="evidence" value="ECO:0007669"/>
    <property type="project" value="UniProtKB-KW"/>
</dbReference>
<feature type="transmembrane region" description="Helical" evidence="8">
    <location>
        <begin position="257"/>
        <end position="277"/>
    </location>
</feature>
<dbReference type="PRINTS" id="PR01806">
    <property type="entry name" value="VIRFACTRMVIN"/>
</dbReference>
<dbReference type="InterPro" id="IPR004268">
    <property type="entry name" value="MurJ"/>
</dbReference>
<evidence type="ECO:0000256" key="2">
    <source>
        <dbReference type="ARBA" id="ARBA00022475"/>
    </source>
</evidence>
<dbReference type="GO" id="GO:0015648">
    <property type="term" value="F:lipid-linked peptidoglycan transporter activity"/>
    <property type="evidence" value="ECO:0007669"/>
    <property type="project" value="TreeGrafter"/>
</dbReference>
<gene>
    <name evidence="9" type="ORF">A2W58_02550</name>
</gene>
<protein>
    <recommendedName>
        <fullName evidence="11">Lipid II flippase MurJ</fullName>
    </recommendedName>
</protein>
<keyword evidence="4" id="KW-0133">Cell shape</keyword>
<dbReference type="EMBL" id="MHVL01000025">
    <property type="protein sequence ID" value="OHA93202.1"/>
    <property type="molecule type" value="Genomic_DNA"/>
</dbReference>
<dbReference type="PANTHER" id="PTHR47019:SF1">
    <property type="entry name" value="LIPID II FLIPPASE MURJ"/>
    <property type="match status" value="1"/>
</dbReference>
<evidence type="ECO:0008006" key="11">
    <source>
        <dbReference type="Google" id="ProtNLM"/>
    </source>
</evidence>
<dbReference type="GO" id="GO:0034204">
    <property type="term" value="P:lipid translocation"/>
    <property type="evidence" value="ECO:0007669"/>
    <property type="project" value="TreeGrafter"/>
</dbReference>
<feature type="transmembrane region" description="Helical" evidence="8">
    <location>
        <begin position="323"/>
        <end position="341"/>
    </location>
</feature>
<organism evidence="9 10">
    <name type="scientific">Candidatus Zambryskibacteria bacterium RIFCSPHIGHO2_02_38_10.5</name>
    <dbReference type="NCBI Taxonomy" id="1802742"/>
    <lineage>
        <taxon>Bacteria</taxon>
        <taxon>Candidatus Zambryskiibacteriota</taxon>
    </lineage>
</organism>
<name>A0A1G2T7Q6_9BACT</name>
<dbReference type="InterPro" id="IPR051050">
    <property type="entry name" value="Lipid_II_flippase_MurJ/MviN"/>
</dbReference>
<feature type="transmembrane region" description="Helical" evidence="8">
    <location>
        <begin position="95"/>
        <end position="118"/>
    </location>
</feature>
<evidence type="ECO:0000256" key="8">
    <source>
        <dbReference type="SAM" id="Phobius"/>
    </source>
</evidence>
<dbReference type="PANTHER" id="PTHR47019">
    <property type="entry name" value="LIPID II FLIPPASE MURJ"/>
    <property type="match status" value="1"/>
</dbReference>
<comment type="caution">
    <text evidence="9">The sequence shown here is derived from an EMBL/GenBank/DDBJ whole genome shotgun (WGS) entry which is preliminary data.</text>
</comment>
<dbReference type="Pfam" id="PF03023">
    <property type="entry name" value="MurJ"/>
    <property type="match status" value="1"/>
</dbReference>